<feature type="transmembrane region" description="Helical" evidence="6">
    <location>
        <begin position="391"/>
        <end position="410"/>
    </location>
</feature>
<dbReference type="InterPro" id="IPR020846">
    <property type="entry name" value="MFS_dom"/>
</dbReference>
<dbReference type="OrthoDB" id="413079at2759"/>
<feature type="transmembrane region" description="Helical" evidence="6">
    <location>
        <begin position="139"/>
        <end position="162"/>
    </location>
</feature>
<feature type="transmembrane region" description="Helical" evidence="6">
    <location>
        <begin position="183"/>
        <end position="208"/>
    </location>
</feature>
<accession>A0A3M7AH12</accession>
<feature type="transmembrane region" description="Helical" evidence="6">
    <location>
        <begin position="361"/>
        <end position="379"/>
    </location>
</feature>
<dbReference type="GO" id="GO:0016020">
    <property type="term" value="C:membrane"/>
    <property type="evidence" value="ECO:0007669"/>
    <property type="project" value="UniProtKB-SubCell"/>
</dbReference>
<dbReference type="AlphaFoldDB" id="A0A3M7AH12"/>
<dbReference type="SUPFAM" id="SSF103473">
    <property type="entry name" value="MFS general substrate transporter"/>
    <property type="match status" value="1"/>
</dbReference>
<dbReference type="Pfam" id="PF07690">
    <property type="entry name" value="MFS_1"/>
    <property type="match status" value="1"/>
</dbReference>
<keyword evidence="2 6" id="KW-0812">Transmembrane</keyword>
<dbReference type="EMBL" id="QWIL01002914">
    <property type="protein sequence ID" value="RMX91761.1"/>
    <property type="molecule type" value="Genomic_DNA"/>
</dbReference>
<dbReference type="Proteomes" id="UP000271337">
    <property type="component" value="Unassembled WGS sequence"/>
</dbReference>
<feature type="transmembrane region" description="Helical" evidence="6">
    <location>
        <begin position="228"/>
        <end position="249"/>
    </location>
</feature>
<evidence type="ECO:0000313" key="10">
    <source>
        <dbReference type="Proteomes" id="UP000271337"/>
    </source>
</evidence>
<feature type="transmembrane region" description="Helical" evidence="6">
    <location>
        <begin position="449"/>
        <end position="472"/>
    </location>
</feature>
<gene>
    <name evidence="9" type="ORF">D0866_10618</name>
    <name evidence="8" type="ORF">D0867_14837</name>
</gene>
<evidence type="ECO:0000256" key="6">
    <source>
        <dbReference type="SAM" id="Phobius"/>
    </source>
</evidence>
<dbReference type="PROSITE" id="PS50850">
    <property type="entry name" value="MFS"/>
    <property type="match status" value="1"/>
</dbReference>
<feature type="region of interest" description="Disordered" evidence="5">
    <location>
        <begin position="1"/>
        <end position="89"/>
    </location>
</feature>
<dbReference type="Proteomes" id="UP000276864">
    <property type="component" value="Unassembled WGS sequence"/>
</dbReference>
<dbReference type="EMBL" id="QWIM01001357">
    <property type="protein sequence ID" value="RMY26777.1"/>
    <property type="molecule type" value="Genomic_DNA"/>
</dbReference>
<evidence type="ECO:0000256" key="5">
    <source>
        <dbReference type="SAM" id="MobiDB-lite"/>
    </source>
</evidence>
<protein>
    <recommendedName>
        <fullName evidence="7">Major facilitator superfamily (MFS) profile domain-containing protein</fullName>
    </recommendedName>
</protein>
<dbReference type="FunFam" id="1.20.1250.20:FF:000308">
    <property type="entry name" value="MFS efflux transporter"/>
    <property type="match status" value="1"/>
</dbReference>
<feature type="transmembrane region" description="Helical" evidence="6">
    <location>
        <begin position="478"/>
        <end position="498"/>
    </location>
</feature>
<evidence type="ECO:0000256" key="2">
    <source>
        <dbReference type="ARBA" id="ARBA00022692"/>
    </source>
</evidence>
<keyword evidence="4 6" id="KW-0472">Membrane</keyword>
<comment type="subcellular location">
    <subcellularLocation>
        <location evidence="1">Membrane</location>
        <topology evidence="1">Multi-pass membrane protein</topology>
    </subcellularLocation>
</comment>
<dbReference type="PANTHER" id="PTHR23514:SF6">
    <property type="entry name" value="MAJOR FACILITATOR SUPERFAMILY (MFS) PROFILE DOMAIN-CONTAINING PROTEIN"/>
    <property type="match status" value="1"/>
</dbReference>
<dbReference type="PANTHER" id="PTHR23514">
    <property type="entry name" value="BYPASS OF STOP CODON PROTEIN 6"/>
    <property type="match status" value="1"/>
</dbReference>
<dbReference type="Gene3D" id="1.20.1250.20">
    <property type="entry name" value="MFS general substrate transporter like domains"/>
    <property type="match status" value="2"/>
</dbReference>
<feature type="transmembrane region" description="Helical" evidence="6">
    <location>
        <begin position="261"/>
        <end position="281"/>
    </location>
</feature>
<reference evidence="10 11" key="1">
    <citation type="journal article" date="2018" name="BMC Genomics">
        <title>Genomic evidence for intraspecific hybridization in a clonal and extremely halotolerant yeast.</title>
        <authorList>
            <person name="Gostincar C."/>
            <person name="Stajich J.E."/>
            <person name="Zupancic J."/>
            <person name="Zalar P."/>
            <person name="Gunde-Cimerman N."/>
        </authorList>
    </citation>
    <scope>NUCLEOTIDE SEQUENCE [LARGE SCALE GENOMIC DNA]</scope>
    <source>
        <strain evidence="9 11">EXF-6651</strain>
        <strain evidence="8 10">EXF-6669</strain>
    </source>
</reference>
<dbReference type="InterPro" id="IPR036259">
    <property type="entry name" value="MFS_trans_sf"/>
</dbReference>
<evidence type="ECO:0000313" key="9">
    <source>
        <dbReference type="EMBL" id="RMY26777.1"/>
    </source>
</evidence>
<dbReference type="FunFam" id="1.20.1250.20:FF:000286">
    <property type="entry name" value="MFS efflux transporter"/>
    <property type="match status" value="1"/>
</dbReference>
<feature type="transmembrane region" description="Helical" evidence="6">
    <location>
        <begin position="416"/>
        <end position="437"/>
    </location>
</feature>
<evidence type="ECO:0000313" key="11">
    <source>
        <dbReference type="Proteomes" id="UP000276864"/>
    </source>
</evidence>
<evidence type="ECO:0000256" key="3">
    <source>
        <dbReference type="ARBA" id="ARBA00022989"/>
    </source>
</evidence>
<evidence type="ECO:0000256" key="1">
    <source>
        <dbReference type="ARBA" id="ARBA00004141"/>
    </source>
</evidence>
<feature type="domain" description="Major facilitator superfamily (MFS) profile" evidence="7">
    <location>
        <begin position="108"/>
        <end position="502"/>
    </location>
</feature>
<evidence type="ECO:0000313" key="8">
    <source>
        <dbReference type="EMBL" id="RMX91761.1"/>
    </source>
</evidence>
<feature type="compositionally biased region" description="Polar residues" evidence="5">
    <location>
        <begin position="60"/>
        <end position="73"/>
    </location>
</feature>
<name>A0A3M7AH12_HORWE</name>
<comment type="caution">
    <text evidence="9">The sequence shown here is derived from an EMBL/GenBank/DDBJ whole genome shotgun (WGS) entry which is preliminary data.</text>
</comment>
<evidence type="ECO:0000259" key="7">
    <source>
        <dbReference type="PROSITE" id="PS50850"/>
    </source>
</evidence>
<keyword evidence="3 6" id="KW-1133">Transmembrane helix</keyword>
<dbReference type="InterPro" id="IPR051788">
    <property type="entry name" value="MFS_Transporter"/>
</dbReference>
<feature type="compositionally biased region" description="Polar residues" evidence="5">
    <location>
        <begin position="13"/>
        <end position="27"/>
    </location>
</feature>
<dbReference type="GO" id="GO:0022857">
    <property type="term" value="F:transmembrane transporter activity"/>
    <property type="evidence" value="ECO:0007669"/>
    <property type="project" value="InterPro"/>
</dbReference>
<evidence type="ECO:0000256" key="4">
    <source>
        <dbReference type="ARBA" id="ARBA00023136"/>
    </source>
</evidence>
<sequence length="506" mass="53898">MDPTAFVAALTMRSGSPSRGLPSQDSRAPTLEELDAIDIADHGHLQGNPSYNASRGEMPASSSTKSEGTQKKNQTSEDPEASQPSTPQDRNFAVVVPSFSFPTKNKWRVLAACLIYFGNGMNDSAPGALIPYIEDYYDIGYAVVSLIWVTNAVGFILAAFFADVLRESFGRATTLMGSECSMIAGYIIAACSPPFPAVVIAYLLLGFGNAINLALNNVFCGNLANPTIILGAAHGSYGIGGILGPIVATALASNGILWSRFYLVTIGVRLICFAFGGWAFWGLETESTSRLHHNSNGAQDEQAGADIRQPSKMRLLGRAFQNRITLIGALFIFTYQGAEVAESGWFISYLIDYRNGNPQKVGYVTAGFWGGITVGRFVITHASRKVGEKKLVFGLGAGVLIFQLMSWLIPDVIGNAVAVAIVGLLLGPVCPCAWSMFNHLLTPNIQTTSVGFISSAGSSGGAIVPLITGLIAQTEGTYVLHPVCIASFVVMLICWAGMPRVGKRKE</sequence>
<proteinExistence type="predicted"/>
<organism evidence="9 11">
    <name type="scientific">Hortaea werneckii</name>
    <name type="common">Black yeast</name>
    <name type="synonym">Cladosporium werneckii</name>
    <dbReference type="NCBI Taxonomy" id="91943"/>
    <lineage>
        <taxon>Eukaryota</taxon>
        <taxon>Fungi</taxon>
        <taxon>Dikarya</taxon>
        <taxon>Ascomycota</taxon>
        <taxon>Pezizomycotina</taxon>
        <taxon>Dothideomycetes</taxon>
        <taxon>Dothideomycetidae</taxon>
        <taxon>Mycosphaerellales</taxon>
        <taxon>Teratosphaeriaceae</taxon>
        <taxon>Hortaea</taxon>
    </lineage>
</organism>
<dbReference type="InterPro" id="IPR011701">
    <property type="entry name" value="MFS"/>
</dbReference>